<dbReference type="InterPro" id="IPR053716">
    <property type="entry name" value="Flag_assembly_chemotaxis_eff"/>
</dbReference>
<evidence type="ECO:0000256" key="10">
    <source>
        <dbReference type="ARBA" id="ARBA00023225"/>
    </source>
</evidence>
<keyword evidence="11" id="KW-0282">Flagellum</keyword>
<dbReference type="InterPro" id="IPR012823">
    <property type="entry name" value="Flagell_FliJ"/>
</dbReference>
<dbReference type="InterPro" id="IPR052570">
    <property type="entry name" value="FliJ"/>
</dbReference>
<evidence type="ECO:0000256" key="3">
    <source>
        <dbReference type="ARBA" id="ARBA00020392"/>
    </source>
</evidence>
<evidence type="ECO:0000256" key="8">
    <source>
        <dbReference type="ARBA" id="ARBA00022927"/>
    </source>
</evidence>
<keyword evidence="4" id="KW-0813">Transport</keyword>
<dbReference type="OrthoDB" id="6049021at2"/>
<evidence type="ECO:0000256" key="2">
    <source>
        <dbReference type="ARBA" id="ARBA00010004"/>
    </source>
</evidence>
<dbReference type="PANTHER" id="PTHR38786">
    <property type="entry name" value="FLAGELLAR FLIJ PROTEIN"/>
    <property type="match status" value="1"/>
</dbReference>
<dbReference type="GO" id="GO:0005886">
    <property type="term" value="C:plasma membrane"/>
    <property type="evidence" value="ECO:0007669"/>
    <property type="project" value="UniProtKB-SubCell"/>
</dbReference>
<evidence type="ECO:0000256" key="9">
    <source>
        <dbReference type="ARBA" id="ARBA00023136"/>
    </source>
</evidence>
<keyword evidence="8" id="KW-0653">Protein transport</keyword>
<keyword evidence="9" id="KW-0472">Membrane</keyword>
<evidence type="ECO:0000313" key="11">
    <source>
        <dbReference type="EMBL" id="PXV66053.1"/>
    </source>
</evidence>
<dbReference type="GO" id="GO:0015031">
    <property type="term" value="P:protein transport"/>
    <property type="evidence" value="ECO:0007669"/>
    <property type="project" value="UniProtKB-KW"/>
</dbReference>
<sequence length="152" mass="17905">MSPAMSSARMQPLQQLAEVREDEAARRLIDQQRVLGEREQRLQELTRYLAEYEGLASAHNPRLLMNRQAFVERLREAVSMQARLVEQARSRCEVQRAEWLLQHREVSTLDQLAECYRRRERRSEEQRGQRQLDEFALRRFLAGDGLAADLDP</sequence>
<comment type="subcellular location">
    <subcellularLocation>
        <location evidence="1">Cell membrane</location>
        <topology evidence="1">Peripheral membrane protein</topology>
        <orientation evidence="1">Cytoplasmic side</orientation>
    </subcellularLocation>
</comment>
<evidence type="ECO:0000256" key="7">
    <source>
        <dbReference type="ARBA" id="ARBA00022795"/>
    </source>
</evidence>
<keyword evidence="5" id="KW-1003">Cell membrane</keyword>
<gene>
    <name evidence="11" type="ORF">C8D93_10825</name>
</gene>
<keyword evidence="6" id="KW-0145">Chemotaxis</keyword>
<keyword evidence="11" id="KW-0969">Cilium</keyword>
<protein>
    <recommendedName>
        <fullName evidence="3">Flagellar FliJ protein</fullName>
    </recommendedName>
</protein>
<keyword evidence="7" id="KW-1005">Bacterial flagellum biogenesis</keyword>
<organism evidence="11 12">
    <name type="scientific">Sinimarinibacterium flocculans</name>
    <dbReference type="NCBI Taxonomy" id="985250"/>
    <lineage>
        <taxon>Bacteria</taxon>
        <taxon>Pseudomonadati</taxon>
        <taxon>Pseudomonadota</taxon>
        <taxon>Gammaproteobacteria</taxon>
        <taxon>Nevskiales</taxon>
        <taxon>Nevskiaceae</taxon>
        <taxon>Sinimarinibacterium</taxon>
    </lineage>
</organism>
<evidence type="ECO:0000313" key="12">
    <source>
        <dbReference type="Proteomes" id="UP000248330"/>
    </source>
</evidence>
<name>A0A318E9G8_9GAMM</name>
<dbReference type="Pfam" id="PF02050">
    <property type="entry name" value="FliJ"/>
    <property type="match status" value="1"/>
</dbReference>
<dbReference type="RefSeq" id="WP_110265829.1">
    <property type="nucleotide sequence ID" value="NZ_CAKZQT010000026.1"/>
</dbReference>
<accession>A0A318E9G8</accession>
<comment type="similarity">
    <text evidence="2">Belongs to the FliJ family.</text>
</comment>
<evidence type="ECO:0000256" key="6">
    <source>
        <dbReference type="ARBA" id="ARBA00022500"/>
    </source>
</evidence>
<dbReference type="AlphaFoldDB" id="A0A318E9G8"/>
<reference evidence="11 12" key="1">
    <citation type="submission" date="2018-04" db="EMBL/GenBank/DDBJ databases">
        <title>Genomic Encyclopedia of Type Strains, Phase IV (KMG-IV): sequencing the most valuable type-strain genomes for metagenomic binning, comparative biology and taxonomic classification.</title>
        <authorList>
            <person name="Goeker M."/>
        </authorList>
    </citation>
    <scope>NUCLEOTIDE SEQUENCE [LARGE SCALE GENOMIC DNA]</scope>
    <source>
        <strain evidence="11 12">DSM 104150</strain>
    </source>
</reference>
<keyword evidence="12" id="KW-1185">Reference proteome</keyword>
<proteinExistence type="inferred from homology"/>
<dbReference type="GO" id="GO:0044781">
    <property type="term" value="P:bacterial-type flagellum organization"/>
    <property type="evidence" value="ECO:0007669"/>
    <property type="project" value="UniProtKB-KW"/>
</dbReference>
<dbReference type="GO" id="GO:0006935">
    <property type="term" value="P:chemotaxis"/>
    <property type="evidence" value="ECO:0007669"/>
    <property type="project" value="UniProtKB-KW"/>
</dbReference>
<dbReference type="GO" id="GO:0009288">
    <property type="term" value="C:bacterial-type flagellum"/>
    <property type="evidence" value="ECO:0007669"/>
    <property type="project" value="InterPro"/>
</dbReference>
<dbReference type="GO" id="GO:0071973">
    <property type="term" value="P:bacterial-type flagellum-dependent cell motility"/>
    <property type="evidence" value="ECO:0007669"/>
    <property type="project" value="InterPro"/>
</dbReference>
<comment type="caution">
    <text evidence="11">The sequence shown here is derived from an EMBL/GenBank/DDBJ whole genome shotgun (WGS) entry which is preliminary data.</text>
</comment>
<evidence type="ECO:0000256" key="1">
    <source>
        <dbReference type="ARBA" id="ARBA00004413"/>
    </source>
</evidence>
<keyword evidence="11" id="KW-0966">Cell projection</keyword>
<dbReference type="Proteomes" id="UP000248330">
    <property type="component" value="Unassembled WGS sequence"/>
</dbReference>
<dbReference type="EMBL" id="QICN01000008">
    <property type="protein sequence ID" value="PXV66053.1"/>
    <property type="molecule type" value="Genomic_DNA"/>
</dbReference>
<keyword evidence="10" id="KW-1006">Bacterial flagellum protein export</keyword>
<dbReference type="NCBIfam" id="TIGR02473">
    <property type="entry name" value="flagell_FliJ"/>
    <property type="match status" value="1"/>
</dbReference>
<evidence type="ECO:0000256" key="4">
    <source>
        <dbReference type="ARBA" id="ARBA00022448"/>
    </source>
</evidence>
<evidence type="ECO:0000256" key="5">
    <source>
        <dbReference type="ARBA" id="ARBA00022475"/>
    </source>
</evidence>
<dbReference type="PANTHER" id="PTHR38786:SF1">
    <property type="entry name" value="FLAGELLAR FLIJ PROTEIN"/>
    <property type="match status" value="1"/>
</dbReference>
<dbReference type="Gene3D" id="1.10.287.1700">
    <property type="match status" value="1"/>
</dbReference>